<keyword evidence="5" id="KW-1185">Reference proteome</keyword>
<evidence type="ECO:0000256" key="2">
    <source>
        <dbReference type="ARBA" id="ARBA00022840"/>
    </source>
</evidence>
<protein>
    <submittedName>
        <fullName evidence="4">ATP-binding cassette domain-containing protein</fullName>
    </submittedName>
</protein>
<dbReference type="PANTHER" id="PTHR43514">
    <property type="entry name" value="ABC TRANSPORTER I FAMILY MEMBER 10"/>
    <property type="match status" value="1"/>
</dbReference>
<organism evidence="4 5">
    <name type="scientific">Robiginitalea marina</name>
    <dbReference type="NCBI Taxonomy" id="2954105"/>
    <lineage>
        <taxon>Bacteria</taxon>
        <taxon>Pseudomonadati</taxon>
        <taxon>Bacteroidota</taxon>
        <taxon>Flavobacteriia</taxon>
        <taxon>Flavobacteriales</taxon>
        <taxon>Flavobacteriaceae</taxon>
        <taxon>Robiginitalea</taxon>
    </lineage>
</organism>
<dbReference type="PROSITE" id="PS00211">
    <property type="entry name" value="ABC_TRANSPORTER_1"/>
    <property type="match status" value="1"/>
</dbReference>
<gene>
    <name evidence="4" type="ORF">NG653_04325</name>
</gene>
<evidence type="ECO:0000313" key="5">
    <source>
        <dbReference type="Proteomes" id="UP001206312"/>
    </source>
</evidence>
<evidence type="ECO:0000256" key="1">
    <source>
        <dbReference type="ARBA" id="ARBA00022741"/>
    </source>
</evidence>
<dbReference type="Proteomes" id="UP001206312">
    <property type="component" value="Unassembled WGS sequence"/>
</dbReference>
<keyword evidence="1" id="KW-0547">Nucleotide-binding</keyword>
<dbReference type="InterPro" id="IPR003439">
    <property type="entry name" value="ABC_transporter-like_ATP-bd"/>
</dbReference>
<dbReference type="PROSITE" id="PS50893">
    <property type="entry name" value="ABC_TRANSPORTER_2"/>
    <property type="match status" value="1"/>
</dbReference>
<dbReference type="InterPro" id="IPR027417">
    <property type="entry name" value="P-loop_NTPase"/>
</dbReference>
<dbReference type="InterPro" id="IPR050334">
    <property type="entry name" value="Molybdenum_import_ModC"/>
</dbReference>
<proteinExistence type="predicted"/>
<dbReference type="RefSeq" id="WP_252740441.1">
    <property type="nucleotide sequence ID" value="NZ_JAMXIB010000002.1"/>
</dbReference>
<comment type="caution">
    <text evidence="4">The sequence shown here is derived from an EMBL/GenBank/DDBJ whole genome shotgun (WGS) entry which is preliminary data.</text>
</comment>
<dbReference type="Gene3D" id="3.40.50.300">
    <property type="entry name" value="P-loop containing nucleotide triphosphate hydrolases"/>
    <property type="match status" value="1"/>
</dbReference>
<reference evidence="4 5" key="1">
    <citation type="submission" date="2022-06" db="EMBL/GenBank/DDBJ databases">
        <authorList>
            <person name="Xuan X."/>
        </authorList>
    </citation>
    <scope>NUCLEOTIDE SEQUENCE [LARGE SCALE GENOMIC DNA]</scope>
    <source>
        <strain evidence="4 5">2V75</strain>
    </source>
</reference>
<dbReference type="InterPro" id="IPR017871">
    <property type="entry name" value="ABC_transporter-like_CS"/>
</dbReference>
<evidence type="ECO:0000259" key="3">
    <source>
        <dbReference type="PROSITE" id="PS50893"/>
    </source>
</evidence>
<accession>A0ABT1AWV8</accession>
<feature type="domain" description="ABC transporter" evidence="3">
    <location>
        <begin position="1"/>
        <end position="233"/>
    </location>
</feature>
<dbReference type="PANTHER" id="PTHR43514:SF4">
    <property type="entry name" value="ABC TRANSPORTER I FAMILY MEMBER 10"/>
    <property type="match status" value="1"/>
</dbReference>
<dbReference type="InterPro" id="IPR003593">
    <property type="entry name" value="AAA+_ATPase"/>
</dbReference>
<name>A0ABT1AWV8_9FLAO</name>
<dbReference type="EMBL" id="JAMXIB010000002">
    <property type="protein sequence ID" value="MCO5724070.1"/>
    <property type="molecule type" value="Genomic_DNA"/>
</dbReference>
<dbReference type="SMART" id="SM00382">
    <property type="entry name" value="AAA"/>
    <property type="match status" value="1"/>
</dbReference>
<evidence type="ECO:0000313" key="4">
    <source>
        <dbReference type="EMBL" id="MCO5724070.1"/>
    </source>
</evidence>
<dbReference type="SUPFAM" id="SSF52540">
    <property type="entry name" value="P-loop containing nucleoside triphosphate hydrolases"/>
    <property type="match status" value="1"/>
</dbReference>
<dbReference type="Pfam" id="PF00005">
    <property type="entry name" value="ABC_tran"/>
    <property type="match status" value="1"/>
</dbReference>
<keyword evidence="2 4" id="KW-0067">ATP-binding</keyword>
<dbReference type="GO" id="GO:0005524">
    <property type="term" value="F:ATP binding"/>
    <property type="evidence" value="ECO:0007669"/>
    <property type="project" value="UniProtKB-KW"/>
</dbReference>
<sequence>MISCQIDKRLRAAGGEMQFRMDLQVPRGQLLALYGASGAGKTSTLRMLAGLMAPDAGRIEVGGNVWFDSTSGINLRPQQRGLGFVFQDYALFPHLTVRQNLEFGAPKDQKAVVDELIDLVELGGLQHQRPGTLSGGQKQRVALARALVGRPSLLLLDEPLAALDLKIRLKLQDYLLRVHREYGLTTLLISHDLGEIHKLCDRVLVLEQGQVVREGTPSEVFQSDRISGKFKFTGEVLGIQPQEFLFLVTVQVQDQVVQVVALPSEVRALAVGDRVLVASKAFNPVLYKLD</sequence>